<keyword evidence="6 11" id="KW-0472">Membrane</keyword>
<comment type="subcellular location">
    <subcellularLocation>
        <location evidence="1 11">Cell membrane</location>
        <topology evidence="1 11">Multi-pass membrane protein</topology>
    </subcellularLocation>
</comment>
<evidence type="ECO:0000256" key="3">
    <source>
        <dbReference type="ARBA" id="ARBA00022692"/>
    </source>
</evidence>
<keyword evidence="4 11" id="KW-1133">Transmembrane helix</keyword>
<keyword evidence="8 11" id="KW-0675">Receptor</keyword>
<evidence type="ECO:0000256" key="8">
    <source>
        <dbReference type="ARBA" id="ARBA00023170"/>
    </source>
</evidence>
<dbReference type="Pfam" id="PF00001">
    <property type="entry name" value="7tm_1"/>
    <property type="match status" value="1"/>
</dbReference>
<evidence type="ECO:0000256" key="5">
    <source>
        <dbReference type="ARBA" id="ARBA00023040"/>
    </source>
</evidence>
<feature type="transmembrane region" description="Helical" evidence="11">
    <location>
        <begin position="177"/>
        <end position="200"/>
    </location>
</feature>
<evidence type="ECO:0000256" key="10">
    <source>
        <dbReference type="ARBA" id="ARBA00023224"/>
    </source>
</evidence>
<feature type="transmembrane region" description="Helical" evidence="11">
    <location>
        <begin position="43"/>
        <end position="69"/>
    </location>
</feature>
<reference evidence="13" key="2">
    <citation type="submission" date="2025-08" db="UniProtKB">
        <authorList>
            <consortium name="Ensembl"/>
        </authorList>
    </citation>
    <scope>IDENTIFICATION</scope>
</reference>
<dbReference type="AlphaFoldDB" id="A0A8C4XGF1"/>
<reference evidence="13" key="3">
    <citation type="submission" date="2025-09" db="UniProtKB">
        <authorList>
            <consortium name="Ensembl"/>
        </authorList>
    </citation>
    <scope>IDENTIFICATION</scope>
</reference>
<dbReference type="PRINTS" id="PR00424">
    <property type="entry name" value="ADENOSINER"/>
</dbReference>
<dbReference type="PROSITE" id="PS50262">
    <property type="entry name" value="G_PROTEIN_RECEP_F1_2"/>
    <property type="match status" value="1"/>
</dbReference>
<comment type="similarity">
    <text evidence="11">Belongs to the G-protein coupled receptor 1 family.</text>
</comment>
<dbReference type="PANTHER" id="PTHR24246:SF27">
    <property type="entry name" value="ADENOSINE RECEPTOR, ISOFORM A"/>
    <property type="match status" value="1"/>
</dbReference>
<organism evidence="13 14">
    <name type="scientific">Erpetoichthys calabaricus</name>
    <name type="common">Rope fish</name>
    <name type="synonym">Calamoichthys calabaricus</name>
    <dbReference type="NCBI Taxonomy" id="27687"/>
    <lineage>
        <taxon>Eukaryota</taxon>
        <taxon>Metazoa</taxon>
        <taxon>Chordata</taxon>
        <taxon>Craniata</taxon>
        <taxon>Vertebrata</taxon>
        <taxon>Euteleostomi</taxon>
        <taxon>Actinopterygii</taxon>
        <taxon>Polypteriformes</taxon>
        <taxon>Polypteridae</taxon>
        <taxon>Erpetoichthys</taxon>
    </lineage>
</organism>
<feature type="transmembrane region" description="Helical" evidence="11">
    <location>
        <begin position="12"/>
        <end position="36"/>
    </location>
</feature>
<dbReference type="GO" id="GO:0005886">
    <property type="term" value="C:plasma membrane"/>
    <property type="evidence" value="ECO:0007669"/>
    <property type="project" value="UniProtKB-SubCell"/>
</dbReference>
<evidence type="ECO:0000313" key="14">
    <source>
        <dbReference type="Proteomes" id="UP000694620"/>
    </source>
</evidence>
<accession>A0A8C4XGF1</accession>
<dbReference type="Gene3D" id="1.20.1070.10">
    <property type="entry name" value="Rhodopsin 7-helix transmembrane proteins"/>
    <property type="match status" value="1"/>
</dbReference>
<keyword evidence="7 11" id="KW-1015">Disulfide bond</keyword>
<evidence type="ECO:0000256" key="11">
    <source>
        <dbReference type="RuleBase" id="RU201114"/>
    </source>
</evidence>
<dbReference type="SUPFAM" id="SSF81321">
    <property type="entry name" value="Family A G protein-coupled receptor-like"/>
    <property type="match status" value="1"/>
</dbReference>
<dbReference type="Ensembl" id="ENSECRT00000029586.1">
    <property type="protein sequence ID" value="ENSECRP00000028974.1"/>
    <property type="gene ID" value="ENSECRG00000019615.1"/>
</dbReference>
<dbReference type="InterPro" id="IPR017452">
    <property type="entry name" value="GPCR_Rhodpsn_7TM"/>
</dbReference>
<gene>
    <name evidence="13" type="primary">LOC114668147</name>
</gene>
<keyword evidence="9 11" id="KW-0325">Glycoprotein</keyword>
<evidence type="ECO:0000259" key="12">
    <source>
        <dbReference type="PROSITE" id="PS50262"/>
    </source>
</evidence>
<keyword evidence="2 11" id="KW-1003">Cell membrane</keyword>
<evidence type="ECO:0000256" key="9">
    <source>
        <dbReference type="ARBA" id="ARBA00023180"/>
    </source>
</evidence>
<name>A0A8C4XGF1_ERPCA</name>
<proteinExistence type="inferred from homology"/>
<keyword evidence="3 11" id="KW-0812">Transmembrane</keyword>
<evidence type="ECO:0000256" key="2">
    <source>
        <dbReference type="ARBA" id="ARBA00022475"/>
    </source>
</evidence>
<dbReference type="PANTHER" id="PTHR24246">
    <property type="entry name" value="OLFACTORY RECEPTOR AND ADENOSINE RECEPTOR"/>
    <property type="match status" value="1"/>
</dbReference>
<dbReference type="GO" id="GO:0001609">
    <property type="term" value="F:G protein-coupled adenosine receptor activity"/>
    <property type="evidence" value="ECO:0007669"/>
    <property type="project" value="UniProtKB-UniRule"/>
</dbReference>
<evidence type="ECO:0000256" key="1">
    <source>
        <dbReference type="ARBA" id="ARBA00004651"/>
    </source>
</evidence>
<feature type="domain" description="G-protein coupled receptors family 1 profile" evidence="12">
    <location>
        <begin position="26"/>
        <end position="278"/>
    </location>
</feature>
<feature type="transmembrane region" description="Helical" evidence="11">
    <location>
        <begin position="221"/>
        <end position="238"/>
    </location>
</feature>
<feature type="transmembrane region" description="Helical" evidence="11">
    <location>
        <begin position="258"/>
        <end position="280"/>
    </location>
</feature>
<dbReference type="PRINTS" id="PR00237">
    <property type="entry name" value="GPCRRHODOPSN"/>
</dbReference>
<evidence type="ECO:0000256" key="7">
    <source>
        <dbReference type="ARBA" id="ARBA00023157"/>
    </source>
</evidence>
<keyword evidence="14" id="KW-1185">Reference proteome</keyword>
<sequence>MSTKQMDSLVIYIMMESILALLVVLVNILVCVTVYLHKELRSITNYLIACLAMADLGVGALGIPFSVVLSLGKTLCFYSCLFMACFPLVTAQFSMLLLLVIAINMHLKIRHSVIALVFLCWVVSVIAGFTPLMGWNQMKTYTERNITTTSIKHYSEIHRGHLGQCSFEATVSPEYLVYFHFLVCTLLPLLIMLGLYVDLFRIVQSYYAAQGMPTAKRSEVQTARSLFLMLGLFCLLWVPLNVNNMLWLFCSTCSQPLWVSQLTVFLSHLNSLTNPLLYAMRKKNFGAALRLVFVRYILCIPRCKRCCPDTKVYPKV</sequence>
<dbReference type="Proteomes" id="UP000694620">
    <property type="component" value="Chromosome 17"/>
</dbReference>
<evidence type="ECO:0000256" key="6">
    <source>
        <dbReference type="ARBA" id="ARBA00023136"/>
    </source>
</evidence>
<feature type="transmembrane region" description="Helical" evidence="11">
    <location>
        <begin position="113"/>
        <end position="135"/>
    </location>
</feature>
<dbReference type="InterPro" id="IPR001634">
    <property type="entry name" value="Adenosn_rcpt"/>
</dbReference>
<feature type="transmembrane region" description="Helical" evidence="11">
    <location>
        <begin position="75"/>
        <end position="101"/>
    </location>
</feature>
<keyword evidence="5 11" id="KW-0297">G-protein coupled receptor</keyword>
<reference evidence="13" key="1">
    <citation type="submission" date="2021-06" db="EMBL/GenBank/DDBJ databases">
        <authorList>
            <consortium name="Wellcome Sanger Institute Data Sharing"/>
        </authorList>
    </citation>
    <scope>NUCLEOTIDE SEQUENCE [LARGE SCALE GENOMIC DNA]</scope>
</reference>
<keyword evidence="10 11" id="KW-0807">Transducer</keyword>
<evidence type="ECO:0000256" key="4">
    <source>
        <dbReference type="ARBA" id="ARBA00022989"/>
    </source>
</evidence>
<protein>
    <submittedName>
        <fullName evidence="13">Adenosine receptor A1-like</fullName>
    </submittedName>
</protein>
<dbReference type="InterPro" id="IPR000276">
    <property type="entry name" value="GPCR_Rhodpsn"/>
</dbReference>
<dbReference type="GeneTree" id="ENSGT01030000234555"/>
<evidence type="ECO:0000313" key="13">
    <source>
        <dbReference type="Ensembl" id="ENSECRP00000028974.1"/>
    </source>
</evidence>